<evidence type="ECO:0000256" key="1">
    <source>
        <dbReference type="SAM" id="Phobius"/>
    </source>
</evidence>
<dbReference type="STRING" id="886293.Sinac_2676"/>
<evidence type="ECO:0000313" key="3">
    <source>
        <dbReference type="EMBL" id="AGA26977.1"/>
    </source>
</evidence>
<evidence type="ECO:0000259" key="2">
    <source>
        <dbReference type="Pfam" id="PF07090"/>
    </source>
</evidence>
<accession>L0DCL2</accession>
<dbReference type="RefSeq" id="WP_015246129.1">
    <property type="nucleotide sequence ID" value="NC_019892.1"/>
</dbReference>
<name>L0DCL2_SINAD</name>
<dbReference type="AlphaFoldDB" id="L0DCL2"/>
<dbReference type="PANTHER" id="PTHR37947">
    <property type="entry name" value="BLL2462 PROTEIN"/>
    <property type="match status" value="1"/>
</dbReference>
<dbReference type="KEGG" id="saci:Sinac_2676"/>
<protein>
    <submittedName>
        <fullName evidence="3">Uncharacterized membrane protein</fullName>
    </submittedName>
</protein>
<dbReference type="SUPFAM" id="SSF52317">
    <property type="entry name" value="Class I glutamine amidotransferase-like"/>
    <property type="match status" value="1"/>
</dbReference>
<evidence type="ECO:0000313" key="4">
    <source>
        <dbReference type="Proteomes" id="UP000010798"/>
    </source>
</evidence>
<dbReference type="InterPro" id="IPR036465">
    <property type="entry name" value="vWFA_dom_sf"/>
</dbReference>
<keyword evidence="1" id="KW-0812">Transmembrane</keyword>
<sequence>MNVSFDPIGSWFVVAVAALIVTALTVWAYAQRLRGTTGRWRWFALALRLAAVLLCLLAALRPSVILQEKKKQPASVVFLTDVSKSMQFKDEAGGKSRWEAARAALDLARPVAKTLGPNLDVKYYQFDSTLREEPIASSERAKEEPNGRETALGAALLEAVKRQAGTQVAALVVISDASNNAGLNPLVAARRLRSQQIQITAVGVGSESAGPTSKDISIRGFEAGPSVFVKNQLQIKGSVVVRGFPKQPIELEMLVDDKPVAKTTLEAPLGTEVIPIKGLKYIPQTPGEKLITLRVKPKDQELLTTNNEMSTFVNVLSGGLNVLFVQGPSSPWEYKFWNRAVTSSPDIQGDVVVLRKPADNGVGELEDTVFAPGKYNVYILSDVPANFLTPKQQQLLTMAVEKDGAGLIMLGGRSSFGSGKWADTPIAGILPVKIGPNDGQLEPKDGVRFEPQTSGLENYLFQIAPTREESKRIWTTLPPLTGTNRFGEPKANAMVLARTGAPNGEPLMIASDIGAGRVIAFGGETWVWPRASEQGQAAHRKFWRQVTFWLSHKEDEGDDKVKLTLDSRRLSVGETLGFSVTGRDAKNLPIPNLTYQAAVTQEGSKTPEEPVPVYNERDEARGSFPVIGQAGLYRVTVTAKRNGQEVGRDSSRFLVYQDDREMESPAADLDLLRQMAETTGGRYLASEELPKYLKTLNGKISTESMTQIEHKIWDNWPFFLVFTALLTLEWWLRKRHGWV</sequence>
<keyword evidence="1" id="KW-1133">Transmembrane helix</keyword>
<dbReference type="Gene3D" id="3.40.50.880">
    <property type="match status" value="1"/>
</dbReference>
<dbReference type="eggNOG" id="COG5426">
    <property type="taxonomic scope" value="Bacteria"/>
</dbReference>
<dbReference type="Gene3D" id="3.40.50.410">
    <property type="entry name" value="von Willebrand factor, type A domain"/>
    <property type="match status" value="1"/>
</dbReference>
<reference evidence="3 4" key="1">
    <citation type="submission" date="2012-02" db="EMBL/GenBank/DDBJ databases">
        <title>Complete sequence of chromosome of Singulisphaera acidiphila DSM 18658.</title>
        <authorList>
            <consortium name="US DOE Joint Genome Institute (JGI-PGF)"/>
            <person name="Lucas S."/>
            <person name="Copeland A."/>
            <person name="Lapidus A."/>
            <person name="Glavina del Rio T."/>
            <person name="Dalin E."/>
            <person name="Tice H."/>
            <person name="Bruce D."/>
            <person name="Goodwin L."/>
            <person name="Pitluck S."/>
            <person name="Peters L."/>
            <person name="Ovchinnikova G."/>
            <person name="Chertkov O."/>
            <person name="Kyrpides N."/>
            <person name="Mavromatis K."/>
            <person name="Ivanova N."/>
            <person name="Brettin T."/>
            <person name="Detter J.C."/>
            <person name="Han C."/>
            <person name="Larimer F."/>
            <person name="Land M."/>
            <person name="Hauser L."/>
            <person name="Markowitz V."/>
            <person name="Cheng J.-F."/>
            <person name="Hugenholtz P."/>
            <person name="Woyke T."/>
            <person name="Wu D."/>
            <person name="Tindall B."/>
            <person name="Pomrenke H."/>
            <person name="Brambilla E."/>
            <person name="Klenk H.-P."/>
            <person name="Eisen J.A."/>
        </authorList>
    </citation>
    <scope>NUCLEOTIDE SEQUENCE [LARGE SCALE GENOMIC DNA]</scope>
    <source>
        <strain evidence="4">ATCC BAA-1392 / DSM 18658 / VKM B-2454 / MOB10</strain>
    </source>
</reference>
<dbReference type="SUPFAM" id="SSF53300">
    <property type="entry name" value="vWA-like"/>
    <property type="match status" value="1"/>
</dbReference>
<proteinExistence type="predicted"/>
<feature type="transmembrane region" description="Helical" evidence="1">
    <location>
        <begin position="42"/>
        <end position="60"/>
    </location>
</feature>
<organism evidence="3 4">
    <name type="scientific">Singulisphaera acidiphila (strain ATCC BAA-1392 / DSM 18658 / VKM B-2454 / MOB10)</name>
    <dbReference type="NCBI Taxonomy" id="886293"/>
    <lineage>
        <taxon>Bacteria</taxon>
        <taxon>Pseudomonadati</taxon>
        <taxon>Planctomycetota</taxon>
        <taxon>Planctomycetia</taxon>
        <taxon>Isosphaerales</taxon>
        <taxon>Isosphaeraceae</taxon>
        <taxon>Singulisphaera</taxon>
    </lineage>
</organism>
<dbReference type="InterPro" id="IPR010768">
    <property type="entry name" value="GATase1-like"/>
</dbReference>
<dbReference type="eggNOG" id="COG2304">
    <property type="taxonomic scope" value="Bacteria"/>
</dbReference>
<gene>
    <name evidence="3" type="ordered locus">Sinac_2676</name>
</gene>
<dbReference type="InterPro" id="IPR029062">
    <property type="entry name" value="Class_I_gatase-like"/>
</dbReference>
<dbReference type="EMBL" id="CP003364">
    <property type="protein sequence ID" value="AGA26977.1"/>
    <property type="molecule type" value="Genomic_DNA"/>
</dbReference>
<dbReference type="HOGENOM" id="CLU_013447_1_0_0"/>
<dbReference type="Pfam" id="PF07090">
    <property type="entry name" value="GATase1_like"/>
    <property type="match status" value="1"/>
</dbReference>
<dbReference type="OrthoDB" id="9781333at2"/>
<keyword evidence="1" id="KW-0472">Membrane</keyword>
<dbReference type="Proteomes" id="UP000010798">
    <property type="component" value="Chromosome"/>
</dbReference>
<feature type="transmembrane region" description="Helical" evidence="1">
    <location>
        <begin position="12"/>
        <end position="30"/>
    </location>
</feature>
<dbReference type="PANTHER" id="PTHR37947:SF1">
    <property type="entry name" value="BLL2462 PROTEIN"/>
    <property type="match status" value="1"/>
</dbReference>
<keyword evidence="4" id="KW-1185">Reference proteome</keyword>
<feature type="domain" description="Putative glutamine amidotransferase" evidence="2">
    <location>
        <begin position="389"/>
        <end position="550"/>
    </location>
</feature>